<keyword evidence="1" id="KW-0732">Signal</keyword>
<proteinExistence type="predicted"/>
<dbReference type="HOGENOM" id="CLU_2035426_0_0_10"/>
<protein>
    <submittedName>
        <fullName evidence="2">Uncharacterized protein</fullName>
    </submittedName>
</protein>
<organism evidence="2 3">
    <name type="scientific">Mucilaginibacter paludis DSM 18603</name>
    <dbReference type="NCBI Taxonomy" id="714943"/>
    <lineage>
        <taxon>Bacteria</taxon>
        <taxon>Pseudomonadati</taxon>
        <taxon>Bacteroidota</taxon>
        <taxon>Sphingobacteriia</taxon>
        <taxon>Sphingobacteriales</taxon>
        <taxon>Sphingobacteriaceae</taxon>
        <taxon>Mucilaginibacter</taxon>
    </lineage>
</organism>
<dbReference type="RefSeq" id="WP_008510334.1">
    <property type="nucleotide sequence ID" value="NZ_CM001403.1"/>
</dbReference>
<evidence type="ECO:0000313" key="2">
    <source>
        <dbReference type="EMBL" id="EHQ29248.1"/>
    </source>
</evidence>
<dbReference type="STRING" id="714943.Mucpa_5173"/>
<name>H1Y393_9SPHI</name>
<gene>
    <name evidence="2" type="ORF">Mucpa_5173</name>
</gene>
<dbReference type="EMBL" id="CM001403">
    <property type="protein sequence ID" value="EHQ29248.1"/>
    <property type="molecule type" value="Genomic_DNA"/>
</dbReference>
<accession>H1Y393</accession>
<keyword evidence="3" id="KW-1185">Reference proteome</keyword>
<feature type="chain" id="PRO_5003558210" evidence="1">
    <location>
        <begin position="19"/>
        <end position="121"/>
    </location>
</feature>
<evidence type="ECO:0000256" key="1">
    <source>
        <dbReference type="SAM" id="SignalP"/>
    </source>
</evidence>
<evidence type="ECO:0000313" key="3">
    <source>
        <dbReference type="Proteomes" id="UP000002774"/>
    </source>
</evidence>
<feature type="signal peptide" evidence="1">
    <location>
        <begin position="1"/>
        <end position="18"/>
    </location>
</feature>
<dbReference type="OrthoDB" id="9942945at2"/>
<dbReference type="Proteomes" id="UP000002774">
    <property type="component" value="Chromosome"/>
</dbReference>
<dbReference type="AlphaFoldDB" id="H1Y393"/>
<sequence length="121" mass="13259">MKKTAIFTFLILSAFALAFKADHAKRHYFKLHLKNSPNETITGYTSTISGANDVEVVFDRTGPDAGIYAVSVDFFVTFDGQATYHSYTLDLGNQTHVVGHIQGPGVVGDAMMSDNITANYY</sequence>
<reference evidence="2" key="1">
    <citation type="submission" date="2011-09" db="EMBL/GenBank/DDBJ databases">
        <title>The permanent draft genome of Mucilaginibacter paludis DSM 18603.</title>
        <authorList>
            <consortium name="US DOE Joint Genome Institute (JGI-PGF)"/>
            <person name="Lucas S."/>
            <person name="Han J."/>
            <person name="Lapidus A."/>
            <person name="Bruce D."/>
            <person name="Goodwin L."/>
            <person name="Pitluck S."/>
            <person name="Peters L."/>
            <person name="Kyrpides N."/>
            <person name="Mavromatis K."/>
            <person name="Ivanova N."/>
            <person name="Mikhailova N."/>
            <person name="Held B."/>
            <person name="Detter J.C."/>
            <person name="Tapia R."/>
            <person name="Han C."/>
            <person name="Land M."/>
            <person name="Hauser L."/>
            <person name="Markowitz V."/>
            <person name="Cheng J.-F."/>
            <person name="Hugenholtz P."/>
            <person name="Woyke T."/>
            <person name="Wu D."/>
            <person name="Tindall B."/>
            <person name="Brambilla E."/>
            <person name="Klenk H.-P."/>
            <person name="Eisen J.A."/>
        </authorList>
    </citation>
    <scope>NUCLEOTIDE SEQUENCE [LARGE SCALE GENOMIC DNA]</scope>
    <source>
        <strain evidence="2">DSM 18603</strain>
    </source>
</reference>